<dbReference type="EMBL" id="JAHSPG010000012">
    <property type="protein sequence ID" value="MBV4358618.1"/>
    <property type="molecule type" value="Genomic_DNA"/>
</dbReference>
<comment type="caution">
    <text evidence="1">The sequence shown here is derived from an EMBL/GenBank/DDBJ whole genome shotgun (WGS) entry which is preliminary data.</text>
</comment>
<evidence type="ECO:0000313" key="2">
    <source>
        <dbReference type="Proteomes" id="UP000812270"/>
    </source>
</evidence>
<proteinExistence type="predicted"/>
<sequence length="121" mass="13980">MNLRIFLAAMLTLLLFTRCKVSEKRLYGQWCNVFDTLSLKKDHTFSLVRQHYVDGKLKGITYPGTWRYSKGFILVAFDSLPNPNIFGGCTSIQAFNRNRLARSYSCTNKTPAKPIFYTRVK</sequence>
<accession>A0A9E2SC13</accession>
<dbReference type="AlphaFoldDB" id="A0A9E2SC13"/>
<keyword evidence="2" id="KW-1185">Reference proteome</keyword>
<organism evidence="1 2">
    <name type="scientific">Pinibacter aurantiacus</name>
    <dbReference type="NCBI Taxonomy" id="2851599"/>
    <lineage>
        <taxon>Bacteria</taxon>
        <taxon>Pseudomonadati</taxon>
        <taxon>Bacteroidota</taxon>
        <taxon>Chitinophagia</taxon>
        <taxon>Chitinophagales</taxon>
        <taxon>Chitinophagaceae</taxon>
        <taxon>Pinibacter</taxon>
    </lineage>
</organism>
<reference evidence="1" key="1">
    <citation type="submission" date="2021-06" db="EMBL/GenBank/DDBJ databases">
        <authorList>
            <person name="Huq M.A."/>
        </authorList>
    </citation>
    <scope>NUCLEOTIDE SEQUENCE</scope>
    <source>
        <strain evidence="1">MAH-26</strain>
    </source>
</reference>
<name>A0A9E2SC13_9BACT</name>
<dbReference type="RefSeq" id="WP_217792329.1">
    <property type="nucleotide sequence ID" value="NZ_JAHSPG010000012.1"/>
</dbReference>
<dbReference type="Proteomes" id="UP000812270">
    <property type="component" value="Unassembled WGS sequence"/>
</dbReference>
<evidence type="ECO:0000313" key="1">
    <source>
        <dbReference type="EMBL" id="MBV4358618.1"/>
    </source>
</evidence>
<protein>
    <submittedName>
        <fullName evidence="1">Uncharacterized protein</fullName>
    </submittedName>
</protein>
<gene>
    <name evidence="1" type="ORF">KTO63_15750</name>
</gene>